<dbReference type="AlphaFoldDB" id="A0A812J5A4"/>
<keyword evidence="1" id="KW-0732">Signal</keyword>
<evidence type="ECO:0000313" key="3">
    <source>
        <dbReference type="Proteomes" id="UP000604046"/>
    </source>
</evidence>
<keyword evidence="3" id="KW-1185">Reference proteome</keyword>
<organism evidence="2 3">
    <name type="scientific">Symbiodinium natans</name>
    <dbReference type="NCBI Taxonomy" id="878477"/>
    <lineage>
        <taxon>Eukaryota</taxon>
        <taxon>Sar</taxon>
        <taxon>Alveolata</taxon>
        <taxon>Dinophyceae</taxon>
        <taxon>Suessiales</taxon>
        <taxon>Symbiodiniaceae</taxon>
        <taxon>Symbiodinium</taxon>
    </lineage>
</organism>
<sequence>MFCGVSVVSLISVQYVILMPLPRSCVETDKNNRHEKKRITFKELEQMHTMFKTTLRVGDFDAIHGSTGAGCRLGSRCRRNADVICVKGSTYAKFVSQNKAGYSWADTDRSGRPVHLDVSTGAEVVRLSREAA</sequence>
<protein>
    <submittedName>
        <fullName evidence="2">Uncharacterized protein</fullName>
    </submittedName>
</protein>
<dbReference type="Proteomes" id="UP000604046">
    <property type="component" value="Unassembled WGS sequence"/>
</dbReference>
<accession>A0A812J5A4</accession>
<feature type="signal peptide" evidence="1">
    <location>
        <begin position="1"/>
        <end position="18"/>
    </location>
</feature>
<gene>
    <name evidence="2" type="ORF">SNAT2548_LOCUS5532</name>
</gene>
<name>A0A812J5A4_9DINO</name>
<feature type="non-terminal residue" evidence="2">
    <location>
        <position position="132"/>
    </location>
</feature>
<evidence type="ECO:0000313" key="2">
    <source>
        <dbReference type="EMBL" id="CAE7196825.1"/>
    </source>
</evidence>
<evidence type="ECO:0000256" key="1">
    <source>
        <dbReference type="SAM" id="SignalP"/>
    </source>
</evidence>
<feature type="chain" id="PRO_5032794155" evidence="1">
    <location>
        <begin position="19"/>
        <end position="132"/>
    </location>
</feature>
<dbReference type="EMBL" id="CAJNDS010000353">
    <property type="protein sequence ID" value="CAE7196825.1"/>
    <property type="molecule type" value="Genomic_DNA"/>
</dbReference>
<reference evidence="2" key="1">
    <citation type="submission" date="2021-02" db="EMBL/GenBank/DDBJ databases">
        <authorList>
            <person name="Dougan E. K."/>
            <person name="Rhodes N."/>
            <person name="Thang M."/>
            <person name="Chan C."/>
        </authorList>
    </citation>
    <scope>NUCLEOTIDE SEQUENCE</scope>
</reference>
<proteinExistence type="predicted"/>
<comment type="caution">
    <text evidence="2">The sequence shown here is derived from an EMBL/GenBank/DDBJ whole genome shotgun (WGS) entry which is preliminary data.</text>
</comment>